<evidence type="ECO:0000313" key="5">
    <source>
        <dbReference type="Proteomes" id="UP000183567"/>
    </source>
</evidence>
<dbReference type="Pfam" id="PF13359">
    <property type="entry name" value="DDE_Tnp_4"/>
    <property type="match status" value="1"/>
</dbReference>
<evidence type="ECO:0000256" key="1">
    <source>
        <dbReference type="ARBA" id="ARBA00001968"/>
    </source>
</evidence>
<evidence type="ECO:0000313" key="4">
    <source>
        <dbReference type="EMBL" id="OJA15210.1"/>
    </source>
</evidence>
<evidence type="ECO:0000259" key="3">
    <source>
        <dbReference type="Pfam" id="PF13359"/>
    </source>
</evidence>
<gene>
    <name evidence="4" type="ORF">AZE42_12807</name>
</gene>
<keyword evidence="2" id="KW-0479">Metal-binding</keyword>
<name>A0A1J8R0E7_9AGAM</name>
<proteinExistence type="predicted"/>
<dbReference type="GO" id="GO:0046872">
    <property type="term" value="F:metal ion binding"/>
    <property type="evidence" value="ECO:0007669"/>
    <property type="project" value="UniProtKB-KW"/>
</dbReference>
<dbReference type="EMBL" id="LVVM01003265">
    <property type="protein sequence ID" value="OJA15210.1"/>
    <property type="molecule type" value="Genomic_DNA"/>
</dbReference>
<sequence length="182" mass="20831">MADAALWTDAHVNDLRIPEGQYFLADTGFGTSDVLLVPYQGVHYHLKEWRQANVKPRNAEELFNHRYSALCNVIEHIFGVMKHQWGILRHVPEYSMDIQARIPAALCALHNFIQKYHPDTFNLESDGNLLEINHDVALGELGDGPPDAAEQRKADQQREIIARDMWADYLNEHRRQGLPLPG</sequence>
<comment type="cofactor">
    <cofactor evidence="1">
        <name>a divalent metal cation</name>
        <dbReference type="ChEBI" id="CHEBI:60240"/>
    </cofactor>
</comment>
<dbReference type="OrthoDB" id="1681765at2759"/>
<dbReference type="AlphaFoldDB" id="A0A1J8R0E7"/>
<protein>
    <recommendedName>
        <fullName evidence="3">DDE Tnp4 domain-containing protein</fullName>
    </recommendedName>
</protein>
<dbReference type="InterPro" id="IPR027806">
    <property type="entry name" value="HARBI1_dom"/>
</dbReference>
<dbReference type="Proteomes" id="UP000183567">
    <property type="component" value="Unassembled WGS sequence"/>
</dbReference>
<keyword evidence="5" id="KW-1185">Reference proteome</keyword>
<organism evidence="4 5">
    <name type="scientific">Rhizopogon vesiculosus</name>
    <dbReference type="NCBI Taxonomy" id="180088"/>
    <lineage>
        <taxon>Eukaryota</taxon>
        <taxon>Fungi</taxon>
        <taxon>Dikarya</taxon>
        <taxon>Basidiomycota</taxon>
        <taxon>Agaricomycotina</taxon>
        <taxon>Agaricomycetes</taxon>
        <taxon>Agaricomycetidae</taxon>
        <taxon>Boletales</taxon>
        <taxon>Suillineae</taxon>
        <taxon>Rhizopogonaceae</taxon>
        <taxon>Rhizopogon</taxon>
    </lineage>
</organism>
<feature type="domain" description="DDE Tnp4" evidence="3">
    <location>
        <begin position="7"/>
        <end position="111"/>
    </location>
</feature>
<reference evidence="4 5" key="1">
    <citation type="submission" date="2016-03" db="EMBL/GenBank/DDBJ databases">
        <title>Comparative genomics of the ectomycorrhizal sister species Rhizopogon vinicolor and Rhizopogon vesiculosus (Basidiomycota: Boletales) reveals a divergence of the mating type B locus.</title>
        <authorList>
            <person name="Mujic A.B."/>
            <person name="Kuo A."/>
            <person name="Tritt A."/>
            <person name="Lipzen A."/>
            <person name="Chen C."/>
            <person name="Johnson J."/>
            <person name="Sharma A."/>
            <person name="Barry K."/>
            <person name="Grigoriev I.V."/>
            <person name="Spatafora J.W."/>
        </authorList>
    </citation>
    <scope>NUCLEOTIDE SEQUENCE [LARGE SCALE GENOMIC DNA]</scope>
    <source>
        <strain evidence="4 5">AM-OR11-056</strain>
    </source>
</reference>
<accession>A0A1J8R0E7</accession>
<comment type="caution">
    <text evidence="4">The sequence shown here is derived from an EMBL/GenBank/DDBJ whole genome shotgun (WGS) entry which is preliminary data.</text>
</comment>
<evidence type="ECO:0000256" key="2">
    <source>
        <dbReference type="ARBA" id="ARBA00022723"/>
    </source>
</evidence>
<dbReference type="STRING" id="180088.A0A1J8R0E7"/>